<evidence type="ECO:0000256" key="2">
    <source>
        <dbReference type="ARBA" id="ARBA00020355"/>
    </source>
</evidence>
<dbReference type="SMART" id="SM00100">
    <property type="entry name" value="cNMP"/>
    <property type="match status" value="2"/>
</dbReference>
<dbReference type="GO" id="GO:0033554">
    <property type="term" value="P:cellular response to stress"/>
    <property type="evidence" value="ECO:0007669"/>
    <property type="project" value="UniProtKB-ARBA"/>
</dbReference>
<evidence type="ECO:0000256" key="6">
    <source>
        <dbReference type="ARBA" id="ARBA00022741"/>
    </source>
</evidence>
<feature type="domain" description="Cyclic nucleotide-binding" evidence="9">
    <location>
        <begin position="226"/>
        <end position="341"/>
    </location>
</feature>
<dbReference type="InterPro" id="IPR014710">
    <property type="entry name" value="RmlC-like_jellyroll"/>
</dbReference>
<keyword evidence="6 8" id="KW-0547">Nucleotide-binding</keyword>
<proteinExistence type="inferred from homology"/>
<dbReference type="InterPro" id="IPR050503">
    <property type="entry name" value="cAMP-dep_PK_reg_su-like"/>
</dbReference>
<evidence type="ECO:0000256" key="8">
    <source>
        <dbReference type="PIRSR" id="PIRSR000548-1"/>
    </source>
</evidence>
<dbReference type="InterPro" id="IPR012198">
    <property type="entry name" value="cAMP_dep_PK_reg_su"/>
</dbReference>
<dbReference type="PRINTS" id="PR00103">
    <property type="entry name" value="CAMPKINASE"/>
</dbReference>
<sequence>MGFICPCAKFFNTVEAEIVSKDDIKNRNIAEVVSSGSESESDCDDVRDHLEVPKNFLTRGPRTSVSAEAYGTWNKMKDFKPPRYPKSTEQEKRIRDKLLESFMFTSLDEDELATVILACVETTVKEGAEIIRQGDSGDKLYIIESGTVECLKNTSTETNKHLCDLHSGDAFGELSLLYNCPRAATVVAKSDCLLWALDRETFNHIVKGSACKRINTYETFLKEVEILKSMDVYELNKLIMVLKSSIFEDGQEIIKQGEAGNTFYLIISGNAVALKDNVEVMKYKRGDYFGELSLLRNTPRAATVKAVGKCKVAYLDRKAFKRLLGPIENILKRNTEKYNKVMKKINSKV</sequence>
<evidence type="ECO:0000256" key="4">
    <source>
        <dbReference type="ARBA" id="ARBA00022566"/>
    </source>
</evidence>
<evidence type="ECO:0000256" key="3">
    <source>
        <dbReference type="ARBA" id="ARBA00022553"/>
    </source>
</evidence>
<organism evidence="10 11">
    <name type="scientific">Cryptosporidium xiaoi</name>
    <dbReference type="NCBI Taxonomy" id="659607"/>
    <lineage>
        <taxon>Eukaryota</taxon>
        <taxon>Sar</taxon>
        <taxon>Alveolata</taxon>
        <taxon>Apicomplexa</taxon>
        <taxon>Conoidasida</taxon>
        <taxon>Coccidia</taxon>
        <taxon>Eucoccidiorida</taxon>
        <taxon>Eimeriorina</taxon>
        <taxon>Cryptosporidiidae</taxon>
        <taxon>Cryptosporidium</taxon>
    </lineage>
</organism>
<evidence type="ECO:0000256" key="7">
    <source>
        <dbReference type="ARBA" id="ARBA00023149"/>
    </source>
</evidence>
<evidence type="ECO:0000259" key="9">
    <source>
        <dbReference type="PROSITE" id="PS50042"/>
    </source>
</evidence>
<dbReference type="PANTHER" id="PTHR11635">
    <property type="entry name" value="CAMP-DEPENDENT PROTEIN KINASE REGULATORY CHAIN"/>
    <property type="match status" value="1"/>
</dbReference>
<evidence type="ECO:0000313" key="11">
    <source>
        <dbReference type="Proteomes" id="UP001311799"/>
    </source>
</evidence>
<reference evidence="10 11" key="1">
    <citation type="submission" date="2023-10" db="EMBL/GenBank/DDBJ databases">
        <title>Comparative genomics analysis reveals potential genetic determinants of host preference in Cryptosporidium xiaoi.</title>
        <authorList>
            <person name="Xiao L."/>
            <person name="Li J."/>
        </authorList>
    </citation>
    <scope>NUCLEOTIDE SEQUENCE [LARGE SCALE GENOMIC DNA]</scope>
    <source>
        <strain evidence="10 11">52996</strain>
    </source>
</reference>
<feature type="domain" description="Cyclic nucleotide-binding" evidence="9">
    <location>
        <begin position="103"/>
        <end position="223"/>
    </location>
</feature>
<evidence type="ECO:0000256" key="5">
    <source>
        <dbReference type="ARBA" id="ARBA00022737"/>
    </source>
</evidence>
<protein>
    <recommendedName>
        <fullName evidence="2">cAMP-dependent protein kinase regulatory subunit</fullName>
    </recommendedName>
</protein>
<dbReference type="PROSITE" id="PS00888">
    <property type="entry name" value="CNMP_BINDING_1"/>
    <property type="match status" value="2"/>
</dbReference>
<keyword evidence="4 8" id="KW-0116">cAMP-binding</keyword>
<evidence type="ECO:0000313" key="10">
    <source>
        <dbReference type="EMBL" id="KAK6589999.1"/>
    </source>
</evidence>
<dbReference type="GO" id="GO:0005952">
    <property type="term" value="C:cAMP-dependent protein kinase complex"/>
    <property type="evidence" value="ECO:0007669"/>
    <property type="project" value="InterPro"/>
</dbReference>
<dbReference type="EMBL" id="JAWDEY010000010">
    <property type="protein sequence ID" value="KAK6589999.1"/>
    <property type="molecule type" value="Genomic_DNA"/>
</dbReference>
<dbReference type="GO" id="GO:0004862">
    <property type="term" value="F:cAMP-dependent protein kinase inhibitor activity"/>
    <property type="evidence" value="ECO:0007669"/>
    <property type="project" value="TreeGrafter"/>
</dbReference>
<feature type="binding site" evidence="8">
    <location>
        <position position="291"/>
    </location>
    <ligand>
        <name>3',5'-cyclic AMP</name>
        <dbReference type="ChEBI" id="CHEBI:58165"/>
        <label>2</label>
    </ligand>
</feature>
<keyword evidence="7 8" id="KW-0114">cAMP</keyword>
<gene>
    <name evidence="10" type="ORF">RS030_192777</name>
</gene>
<dbReference type="InterPro" id="IPR018490">
    <property type="entry name" value="cNMP-bd_dom_sf"/>
</dbReference>
<dbReference type="PANTHER" id="PTHR11635:SF152">
    <property type="entry name" value="CAMP-DEPENDENT PROTEIN KINASE TYPE I REGULATORY SUBUNIT-RELATED"/>
    <property type="match status" value="1"/>
</dbReference>
<keyword evidence="3" id="KW-0597">Phosphoprotein</keyword>
<dbReference type="SUPFAM" id="SSF51206">
    <property type="entry name" value="cAMP-binding domain-like"/>
    <property type="match status" value="2"/>
</dbReference>
<dbReference type="GO" id="GO:0034236">
    <property type="term" value="F:protein kinase A catalytic subunit binding"/>
    <property type="evidence" value="ECO:0007669"/>
    <property type="project" value="TreeGrafter"/>
</dbReference>
<feature type="binding site" evidence="8">
    <location>
        <position position="182"/>
    </location>
    <ligand>
        <name>3',5'-cyclic AMP</name>
        <dbReference type="ChEBI" id="CHEBI:58165"/>
        <label>1</label>
    </ligand>
</feature>
<dbReference type="CDD" id="cd00038">
    <property type="entry name" value="CAP_ED"/>
    <property type="match status" value="2"/>
</dbReference>
<dbReference type="FunFam" id="2.60.120.10:FF:000006">
    <property type="entry name" value="cAMP-dependent protein kinase type I-alpha regulatory subunit"/>
    <property type="match status" value="1"/>
</dbReference>
<accession>A0AAV9Y0W5</accession>
<dbReference type="PIRSF" id="PIRSF000548">
    <property type="entry name" value="PK_regulatory"/>
    <property type="match status" value="1"/>
</dbReference>
<feature type="binding site" evidence="8">
    <location>
        <position position="173"/>
    </location>
    <ligand>
        <name>3',5'-cyclic AMP</name>
        <dbReference type="ChEBI" id="CHEBI:58165"/>
        <label>1</label>
    </ligand>
</feature>
<keyword evidence="11" id="KW-1185">Reference proteome</keyword>
<dbReference type="InterPro" id="IPR000595">
    <property type="entry name" value="cNMP-bd_dom"/>
</dbReference>
<dbReference type="Gene3D" id="2.60.120.10">
    <property type="entry name" value="Jelly Rolls"/>
    <property type="match status" value="2"/>
</dbReference>
<name>A0AAV9Y0W5_9CRYT</name>
<comment type="similarity">
    <text evidence="1">Belongs to the cAMP-dependent kinase regulatory chain family.</text>
</comment>
<dbReference type="GO" id="GO:0030552">
    <property type="term" value="F:cAMP binding"/>
    <property type="evidence" value="ECO:0007669"/>
    <property type="project" value="UniProtKB-KW"/>
</dbReference>
<evidence type="ECO:0000256" key="1">
    <source>
        <dbReference type="ARBA" id="ARBA00005753"/>
    </source>
</evidence>
<dbReference type="AlphaFoldDB" id="A0AAV9Y0W5"/>
<comment type="caution">
    <text evidence="10">The sequence shown here is derived from an EMBL/GenBank/DDBJ whole genome shotgun (WGS) entry which is preliminary data.</text>
</comment>
<dbReference type="FunFam" id="2.60.120.10:FF:000039">
    <property type="entry name" value="cAMP-dependent protein kinase regulatory subunit"/>
    <property type="match status" value="1"/>
</dbReference>
<dbReference type="PROSITE" id="PS50042">
    <property type="entry name" value="CNMP_BINDING_3"/>
    <property type="match status" value="2"/>
</dbReference>
<feature type="binding site" evidence="8">
    <location>
        <position position="300"/>
    </location>
    <ligand>
        <name>3',5'-cyclic AMP</name>
        <dbReference type="ChEBI" id="CHEBI:58165"/>
        <label>2</label>
    </ligand>
</feature>
<keyword evidence="5" id="KW-0677">Repeat</keyword>
<dbReference type="PROSITE" id="PS00889">
    <property type="entry name" value="CNMP_BINDING_2"/>
    <property type="match status" value="2"/>
</dbReference>
<dbReference type="Pfam" id="PF00027">
    <property type="entry name" value="cNMP_binding"/>
    <property type="match status" value="2"/>
</dbReference>
<dbReference type="GO" id="GO:0005829">
    <property type="term" value="C:cytosol"/>
    <property type="evidence" value="ECO:0007669"/>
    <property type="project" value="TreeGrafter"/>
</dbReference>
<dbReference type="InterPro" id="IPR018488">
    <property type="entry name" value="cNMP-bd_CS"/>
</dbReference>
<dbReference type="Proteomes" id="UP001311799">
    <property type="component" value="Unassembled WGS sequence"/>
</dbReference>